<evidence type="ECO:0000256" key="11">
    <source>
        <dbReference type="ARBA" id="ARBA00022840"/>
    </source>
</evidence>
<evidence type="ECO:0000256" key="2">
    <source>
        <dbReference type="ARBA" id="ARBA00004585"/>
    </source>
</evidence>
<dbReference type="GO" id="GO:0004467">
    <property type="term" value="F:long-chain fatty acid-CoA ligase activity"/>
    <property type="evidence" value="ECO:0007669"/>
    <property type="project" value="TreeGrafter"/>
</dbReference>
<evidence type="ECO:0000256" key="1">
    <source>
        <dbReference type="ARBA" id="ARBA00004502"/>
    </source>
</evidence>
<evidence type="ECO:0000256" key="15">
    <source>
        <dbReference type="ARBA" id="ARBA00023140"/>
    </source>
</evidence>
<dbReference type="Proteomes" id="UP000008177">
    <property type="component" value="Unplaced contigs"/>
</dbReference>
<evidence type="ECO:0000313" key="24">
    <source>
        <dbReference type="Proteomes" id="UP000008177"/>
    </source>
</evidence>
<dbReference type="PANTHER" id="PTHR43107:SF15">
    <property type="entry name" value="FATTY ACID TRANSPORT PROTEIN 3, ISOFORM A"/>
    <property type="match status" value="1"/>
</dbReference>
<evidence type="ECO:0000256" key="4">
    <source>
        <dbReference type="ARBA" id="ARBA00006432"/>
    </source>
</evidence>
<evidence type="ECO:0000256" key="20">
    <source>
        <dbReference type="SAM" id="SignalP"/>
    </source>
</evidence>
<evidence type="ECO:0000256" key="18">
    <source>
        <dbReference type="ARBA" id="ARBA00068795"/>
    </source>
</evidence>
<proteinExistence type="inferred from homology"/>
<evidence type="ECO:0000256" key="8">
    <source>
        <dbReference type="ARBA" id="ARBA00022677"/>
    </source>
</evidence>
<evidence type="ECO:0000256" key="13">
    <source>
        <dbReference type="ARBA" id="ARBA00023055"/>
    </source>
</evidence>
<evidence type="ECO:0000259" key="22">
    <source>
        <dbReference type="Pfam" id="PF13193"/>
    </source>
</evidence>
<dbReference type="GO" id="GO:0009898">
    <property type="term" value="C:cytoplasmic side of plasma membrane"/>
    <property type="evidence" value="ECO:0007669"/>
    <property type="project" value="TreeGrafter"/>
</dbReference>
<dbReference type="InterPro" id="IPR042099">
    <property type="entry name" value="ANL_N_sf"/>
</dbReference>
<evidence type="ECO:0000256" key="9">
    <source>
        <dbReference type="ARBA" id="ARBA00022692"/>
    </source>
</evidence>
<comment type="catalytic activity">
    <reaction evidence="16">
        <text>a very long-chain fatty acid + ATP + CoA = a very long-chain fatty acyl-CoA + AMP + diphosphate</text>
        <dbReference type="Rhea" id="RHEA:54536"/>
        <dbReference type="ChEBI" id="CHEBI:30616"/>
        <dbReference type="ChEBI" id="CHEBI:33019"/>
        <dbReference type="ChEBI" id="CHEBI:57287"/>
        <dbReference type="ChEBI" id="CHEBI:58950"/>
        <dbReference type="ChEBI" id="CHEBI:138261"/>
        <dbReference type="ChEBI" id="CHEBI:456215"/>
    </reaction>
</comment>
<keyword evidence="8" id="KW-0551">Lipid droplet</keyword>
<dbReference type="Gene3D" id="3.40.50.12780">
    <property type="entry name" value="N-terminal domain of ligase-like"/>
    <property type="match status" value="1"/>
</dbReference>
<keyword evidence="5" id="KW-0813">Transport</keyword>
<evidence type="ECO:0000256" key="16">
    <source>
        <dbReference type="ARBA" id="ARBA00051585"/>
    </source>
</evidence>
<dbReference type="Pfam" id="PF00501">
    <property type="entry name" value="AMP-binding"/>
    <property type="match status" value="1"/>
</dbReference>
<protein>
    <recommendedName>
        <fullName evidence="18">Very long-chain fatty acid transport protein</fullName>
    </recommendedName>
    <alternativeName>
        <fullName evidence="19">Very-long-chain acyl-CoA synthetase</fullName>
    </alternativeName>
</protein>
<keyword evidence="15" id="KW-0576">Peroxisome</keyword>
<dbReference type="FunCoup" id="G2Y9A0">
    <property type="interactions" value="122"/>
</dbReference>
<evidence type="ECO:0000256" key="10">
    <source>
        <dbReference type="ARBA" id="ARBA00022741"/>
    </source>
</evidence>
<dbReference type="Gene3D" id="3.30.300.30">
    <property type="match status" value="1"/>
</dbReference>
<keyword evidence="10" id="KW-0547">Nucleotide-binding</keyword>
<feature type="signal peptide" evidence="20">
    <location>
        <begin position="1"/>
        <end position="19"/>
    </location>
</feature>
<evidence type="ECO:0000256" key="5">
    <source>
        <dbReference type="ARBA" id="ARBA00022448"/>
    </source>
</evidence>
<feature type="chain" id="PRO_5003440321" description="Very long-chain fatty acid transport protein" evidence="20">
    <location>
        <begin position="20"/>
        <end position="672"/>
    </location>
</feature>
<name>G2Y9A0_BOTF4</name>
<feature type="domain" description="AMP-dependent synthetase/ligase" evidence="21">
    <location>
        <begin position="59"/>
        <end position="384"/>
    </location>
</feature>
<dbReference type="GO" id="GO:0005524">
    <property type="term" value="F:ATP binding"/>
    <property type="evidence" value="ECO:0007669"/>
    <property type="project" value="UniProtKB-KW"/>
</dbReference>
<dbReference type="AlphaFoldDB" id="G2Y9A0"/>
<keyword evidence="13" id="KW-0445">Lipid transport</keyword>
<dbReference type="Pfam" id="PF13193">
    <property type="entry name" value="AMP-binding_C"/>
    <property type="match status" value="1"/>
</dbReference>
<evidence type="ECO:0000256" key="12">
    <source>
        <dbReference type="ARBA" id="ARBA00022989"/>
    </source>
</evidence>
<keyword evidence="14" id="KW-0472">Membrane</keyword>
<evidence type="ECO:0000256" key="3">
    <source>
        <dbReference type="ARBA" id="ARBA00004651"/>
    </source>
</evidence>
<dbReference type="InParanoid" id="G2Y9A0"/>
<keyword evidence="11" id="KW-0067">ATP-binding</keyword>
<dbReference type="PROSITE" id="PS00455">
    <property type="entry name" value="AMP_BINDING"/>
    <property type="match status" value="1"/>
</dbReference>
<dbReference type="FunFam" id="3.40.50.12780:FF:000019">
    <property type="entry name" value="Long-chain fatty acid transporter"/>
    <property type="match status" value="1"/>
</dbReference>
<organism evidence="23 24">
    <name type="scientific">Botryotinia fuckeliana (strain T4)</name>
    <name type="common">Noble rot fungus</name>
    <name type="synonym">Botrytis cinerea</name>
    <dbReference type="NCBI Taxonomy" id="999810"/>
    <lineage>
        <taxon>Eukaryota</taxon>
        <taxon>Fungi</taxon>
        <taxon>Dikarya</taxon>
        <taxon>Ascomycota</taxon>
        <taxon>Pezizomycotina</taxon>
        <taxon>Leotiomycetes</taxon>
        <taxon>Helotiales</taxon>
        <taxon>Sclerotiniaceae</taxon>
        <taxon>Botrytis</taxon>
    </lineage>
</organism>
<comment type="function">
    <text evidence="17">Acyl-CoA synthetase required for both the import of long chain fatty acids (LCFAs) (C14-C18) and the activation very long chain fatty acids (VLCFAs) (C20-C26) by esterification of the fatty acids into metabolically active CoA-thioesters for subsequent degradation or incorporation into phospholipids. The transport and fatty acyl-CoA synthetase activities are genetically separable and are thus independent activities. Esterifies VLCFAs in the peroxisome matrix. The VLCFAs are actively transported into peroxisomes by a PXA1-PXA2 heterodimeric transporter in the peroxisomal membrane.</text>
</comment>
<dbReference type="GO" id="GO:0005324">
    <property type="term" value="F:long-chain fatty acid transmembrane transporter activity"/>
    <property type="evidence" value="ECO:0007669"/>
    <property type="project" value="TreeGrafter"/>
</dbReference>
<keyword evidence="20" id="KW-0732">Signal</keyword>
<dbReference type="InterPro" id="IPR045851">
    <property type="entry name" value="AMP-bd_C_sf"/>
</dbReference>
<evidence type="ECO:0000256" key="19">
    <source>
        <dbReference type="ARBA" id="ARBA00078285"/>
    </source>
</evidence>
<evidence type="ECO:0000256" key="14">
    <source>
        <dbReference type="ARBA" id="ARBA00023136"/>
    </source>
</evidence>
<dbReference type="InterPro" id="IPR000873">
    <property type="entry name" value="AMP-dep_synth/lig_dom"/>
</dbReference>
<evidence type="ECO:0000259" key="21">
    <source>
        <dbReference type="Pfam" id="PF00501"/>
    </source>
</evidence>
<evidence type="ECO:0000256" key="7">
    <source>
        <dbReference type="ARBA" id="ARBA00022598"/>
    </source>
</evidence>
<comment type="similarity">
    <text evidence="4">Belongs to the ATP-dependent AMP-binding enzyme family.</text>
</comment>
<evidence type="ECO:0000313" key="23">
    <source>
        <dbReference type="EMBL" id="CCD49176.1"/>
    </source>
</evidence>
<dbReference type="InterPro" id="IPR020845">
    <property type="entry name" value="AMP-binding_CS"/>
</dbReference>
<sequence>MPIPLALAAPAALAGLAYANAKLSLSYDYQLLGAALKAYSFTSKREKDDRLNMFYILEEHAKGNFANDTFIIFEGKKWTFKETYDIVLKYGTWLKNTHNVKPEEIVAMDFTNSDNYFFLWFGLWSIGAKPAFINYNLTGKALAHCVKVSTARLCIVDPMVEEKLTQEVRDELPDISFQILTSDVEAAIISTEGIRESDSTRSKQTKSMIGMLIYTSGTTGLPKPAVLAWGKANFGSTIMPKWSGYGRPDVLYTCMPMYHSAASVLAVLAALNMGATICIGRKFSTKTFWKEVRESNANVIQYVGEVCRYLLSAPPQHDPVTGENIDKKNNVRMAFGNGLRPDVWNKFKERFDIKTIAEFYSATEGAGAGWNYSNNEFSRGAVGRNGFIYWLVLRKGWAVVELDVETEQPYRSKSTGFCTKVPYGAPGEMLYKLDPADINSGYQGYFNNQSASDSKVLRDVFEKGDAWFRTGDIMTWENGENVYFNDRIGDTFRWKSENVSTNEVAEALSTHPAIQEANVYGVSLPHHDGRVGCAAVILKDHTPNVMKDLAVHAKKSLPSYAVPVFLRVKKEGEEMEITGTVKMVKHVIRKQGVDPNAIDESGDQMWWLRGDEYVKFGEKEWNELNGGKAFERWGGVGSMGMHLAFGIKSASAVSIALSKPEEQEILMTTIFT</sequence>
<dbReference type="InterPro" id="IPR025110">
    <property type="entry name" value="AMP-bd_C"/>
</dbReference>
<accession>G2Y9A0</accession>
<dbReference type="GO" id="GO:0044539">
    <property type="term" value="P:long-chain fatty acid import into cell"/>
    <property type="evidence" value="ECO:0007669"/>
    <property type="project" value="TreeGrafter"/>
</dbReference>
<keyword evidence="7" id="KW-0436">Ligase</keyword>
<dbReference type="FunFam" id="3.30.300.30:FF:000002">
    <property type="entry name" value="Long-chain fatty acid transport protein 1"/>
    <property type="match status" value="1"/>
</dbReference>
<feature type="domain" description="AMP-binding enzyme C-terminal" evidence="22">
    <location>
        <begin position="503"/>
        <end position="570"/>
    </location>
</feature>
<dbReference type="OrthoDB" id="10253869at2759"/>
<keyword evidence="6" id="KW-1003">Cell membrane</keyword>
<keyword evidence="9" id="KW-0812">Transmembrane</keyword>
<reference evidence="24" key="1">
    <citation type="journal article" date="2011" name="PLoS Genet.">
        <title>Genomic analysis of the necrotrophic fungal pathogens Sclerotinia sclerotiorum and Botrytis cinerea.</title>
        <authorList>
            <person name="Amselem J."/>
            <person name="Cuomo C.A."/>
            <person name="van Kan J.A."/>
            <person name="Viaud M."/>
            <person name="Benito E.P."/>
            <person name="Couloux A."/>
            <person name="Coutinho P.M."/>
            <person name="de Vries R.P."/>
            <person name="Dyer P.S."/>
            <person name="Fillinger S."/>
            <person name="Fournier E."/>
            <person name="Gout L."/>
            <person name="Hahn M."/>
            <person name="Kohn L."/>
            <person name="Lapalu N."/>
            <person name="Plummer K.M."/>
            <person name="Pradier J.M."/>
            <person name="Quevillon E."/>
            <person name="Sharon A."/>
            <person name="Simon A."/>
            <person name="ten Have A."/>
            <person name="Tudzynski B."/>
            <person name="Tudzynski P."/>
            <person name="Wincker P."/>
            <person name="Andrew M."/>
            <person name="Anthouard V."/>
            <person name="Beever R.E."/>
            <person name="Beffa R."/>
            <person name="Benoit I."/>
            <person name="Bouzid O."/>
            <person name="Brault B."/>
            <person name="Chen Z."/>
            <person name="Choquer M."/>
            <person name="Collemare J."/>
            <person name="Cotton P."/>
            <person name="Danchin E.G."/>
            <person name="Da Silva C."/>
            <person name="Gautier A."/>
            <person name="Giraud C."/>
            <person name="Giraud T."/>
            <person name="Gonzalez C."/>
            <person name="Grossetete S."/>
            <person name="Guldener U."/>
            <person name="Henrissat B."/>
            <person name="Howlett B.J."/>
            <person name="Kodira C."/>
            <person name="Kretschmer M."/>
            <person name="Lappartient A."/>
            <person name="Leroch M."/>
            <person name="Levis C."/>
            <person name="Mauceli E."/>
            <person name="Neuveglise C."/>
            <person name="Oeser B."/>
            <person name="Pearson M."/>
            <person name="Poulain J."/>
            <person name="Poussereau N."/>
            <person name="Quesneville H."/>
            <person name="Rascle C."/>
            <person name="Schumacher J."/>
            <person name="Segurens B."/>
            <person name="Sexton A."/>
            <person name="Silva E."/>
            <person name="Sirven C."/>
            <person name="Soanes D.M."/>
            <person name="Talbot N.J."/>
            <person name="Templeton M."/>
            <person name="Yandava C."/>
            <person name="Yarden O."/>
            <person name="Zeng Q."/>
            <person name="Rollins J.A."/>
            <person name="Lebrun M.H."/>
            <person name="Dickman M."/>
        </authorList>
    </citation>
    <scope>NUCLEOTIDE SEQUENCE [LARGE SCALE GENOMIC DNA]</scope>
    <source>
        <strain evidence="24">T4</strain>
    </source>
</reference>
<dbReference type="GO" id="GO:0005811">
    <property type="term" value="C:lipid droplet"/>
    <property type="evidence" value="ECO:0007669"/>
    <property type="project" value="UniProtKB-SubCell"/>
</dbReference>
<dbReference type="GO" id="GO:0005778">
    <property type="term" value="C:peroxisomal membrane"/>
    <property type="evidence" value="ECO:0007669"/>
    <property type="project" value="UniProtKB-SubCell"/>
</dbReference>
<comment type="subcellular location">
    <subcellularLocation>
        <location evidence="3">Cell membrane</location>
        <topology evidence="3">Multi-pass membrane protein</topology>
    </subcellularLocation>
    <subcellularLocation>
        <location evidence="1">Lipid droplet</location>
    </subcellularLocation>
    <subcellularLocation>
        <location evidence="2">Peroxisome membrane</location>
        <topology evidence="2">Multi-pass membrane protein</topology>
    </subcellularLocation>
</comment>
<dbReference type="PANTHER" id="PTHR43107">
    <property type="entry name" value="LONG-CHAIN FATTY ACID TRANSPORT PROTEIN"/>
    <property type="match status" value="1"/>
</dbReference>
<dbReference type="STRING" id="999810.G2Y9A0"/>
<keyword evidence="12" id="KW-1133">Transmembrane helix</keyword>
<dbReference type="HOGENOM" id="CLU_000022_46_3_1"/>
<dbReference type="SUPFAM" id="SSF56801">
    <property type="entry name" value="Acetyl-CoA synthetase-like"/>
    <property type="match status" value="1"/>
</dbReference>
<evidence type="ECO:0000256" key="17">
    <source>
        <dbReference type="ARBA" id="ARBA00060276"/>
    </source>
</evidence>
<gene>
    <name evidence="23" type="ORF">BofuT4_P030520.1</name>
</gene>
<dbReference type="EMBL" id="FQ790300">
    <property type="protein sequence ID" value="CCD49176.1"/>
    <property type="molecule type" value="Genomic_DNA"/>
</dbReference>
<dbReference type="eggNOG" id="KOG1179">
    <property type="taxonomic scope" value="Eukaryota"/>
</dbReference>
<evidence type="ECO:0000256" key="6">
    <source>
        <dbReference type="ARBA" id="ARBA00022475"/>
    </source>
</evidence>